<sequence>MAMEALHATIQEAKSKNLFKGVQQDRLPTRCDLDDREIYLDSTSFSFCEGDLETARHLFIECPIVMDIWENSRVWWDLDAYPKDLTNMLKWVDICNFNNQVKGCLDVVVHMETKVLWRYRNWLCFDAKPPRKDTLCDEIKVISHSLILPWNKKYYK</sequence>
<keyword evidence="2" id="KW-0808">Transferase</keyword>
<gene>
    <name evidence="2" type="ORF">CTI12_AA431980</name>
</gene>
<name>A0A2U1M0V2_ARTAN</name>
<comment type="caution">
    <text evidence="2">The sequence shown here is derived from an EMBL/GenBank/DDBJ whole genome shotgun (WGS) entry which is preliminary data.</text>
</comment>
<keyword evidence="3" id="KW-1185">Reference proteome</keyword>
<dbReference type="Pfam" id="PF13966">
    <property type="entry name" value="zf-RVT"/>
    <property type="match status" value="1"/>
</dbReference>
<dbReference type="GO" id="GO:0003964">
    <property type="term" value="F:RNA-directed DNA polymerase activity"/>
    <property type="evidence" value="ECO:0007669"/>
    <property type="project" value="UniProtKB-KW"/>
</dbReference>
<evidence type="ECO:0000313" key="2">
    <source>
        <dbReference type="EMBL" id="PWA54892.1"/>
    </source>
</evidence>
<keyword evidence="2" id="KW-0695">RNA-directed DNA polymerase</keyword>
<dbReference type="OrthoDB" id="691688at2759"/>
<dbReference type="InterPro" id="IPR026960">
    <property type="entry name" value="RVT-Znf"/>
</dbReference>
<dbReference type="Proteomes" id="UP000245207">
    <property type="component" value="Unassembled WGS sequence"/>
</dbReference>
<proteinExistence type="predicted"/>
<evidence type="ECO:0000313" key="3">
    <source>
        <dbReference type="Proteomes" id="UP000245207"/>
    </source>
</evidence>
<organism evidence="2 3">
    <name type="scientific">Artemisia annua</name>
    <name type="common">Sweet wormwood</name>
    <dbReference type="NCBI Taxonomy" id="35608"/>
    <lineage>
        <taxon>Eukaryota</taxon>
        <taxon>Viridiplantae</taxon>
        <taxon>Streptophyta</taxon>
        <taxon>Embryophyta</taxon>
        <taxon>Tracheophyta</taxon>
        <taxon>Spermatophyta</taxon>
        <taxon>Magnoliopsida</taxon>
        <taxon>eudicotyledons</taxon>
        <taxon>Gunneridae</taxon>
        <taxon>Pentapetalae</taxon>
        <taxon>asterids</taxon>
        <taxon>campanulids</taxon>
        <taxon>Asterales</taxon>
        <taxon>Asteraceae</taxon>
        <taxon>Asteroideae</taxon>
        <taxon>Anthemideae</taxon>
        <taxon>Artemisiinae</taxon>
        <taxon>Artemisia</taxon>
    </lineage>
</organism>
<protein>
    <submittedName>
        <fullName evidence="2">RNA-directed DNA polymerase, eukaryota, Reverse transcriptase zinc-binding domain protein</fullName>
    </submittedName>
</protein>
<keyword evidence="2" id="KW-0548">Nucleotidyltransferase</keyword>
<accession>A0A2U1M0V2</accession>
<dbReference type="EMBL" id="PKPP01006932">
    <property type="protein sequence ID" value="PWA54892.1"/>
    <property type="molecule type" value="Genomic_DNA"/>
</dbReference>
<reference evidence="2 3" key="1">
    <citation type="journal article" date="2018" name="Mol. Plant">
        <title>The genome of Artemisia annua provides insight into the evolution of Asteraceae family and artemisinin biosynthesis.</title>
        <authorList>
            <person name="Shen Q."/>
            <person name="Zhang L."/>
            <person name="Liao Z."/>
            <person name="Wang S."/>
            <person name="Yan T."/>
            <person name="Shi P."/>
            <person name="Liu M."/>
            <person name="Fu X."/>
            <person name="Pan Q."/>
            <person name="Wang Y."/>
            <person name="Lv Z."/>
            <person name="Lu X."/>
            <person name="Zhang F."/>
            <person name="Jiang W."/>
            <person name="Ma Y."/>
            <person name="Chen M."/>
            <person name="Hao X."/>
            <person name="Li L."/>
            <person name="Tang Y."/>
            <person name="Lv G."/>
            <person name="Zhou Y."/>
            <person name="Sun X."/>
            <person name="Brodelius P.E."/>
            <person name="Rose J.K.C."/>
            <person name="Tang K."/>
        </authorList>
    </citation>
    <scope>NUCLEOTIDE SEQUENCE [LARGE SCALE GENOMIC DNA]</scope>
    <source>
        <strain evidence="3">cv. Huhao1</strain>
        <tissue evidence="2">Leaf</tissue>
    </source>
</reference>
<feature type="domain" description="Reverse transcriptase zinc-binding" evidence="1">
    <location>
        <begin position="13"/>
        <end position="69"/>
    </location>
</feature>
<evidence type="ECO:0000259" key="1">
    <source>
        <dbReference type="Pfam" id="PF13966"/>
    </source>
</evidence>
<dbReference type="AlphaFoldDB" id="A0A2U1M0V2"/>